<accession>A0A9P4NJ10</accession>
<dbReference type="CDD" id="cd02219">
    <property type="entry name" value="cupin_YjlB-like"/>
    <property type="match status" value="1"/>
</dbReference>
<dbReference type="Gene3D" id="2.60.120.10">
    <property type="entry name" value="Jelly Rolls"/>
    <property type="match status" value="1"/>
</dbReference>
<dbReference type="OrthoDB" id="2446447at2759"/>
<reference evidence="1" key="1">
    <citation type="journal article" date="2020" name="Stud. Mycol.">
        <title>101 Dothideomycetes genomes: a test case for predicting lifestyles and emergence of pathogens.</title>
        <authorList>
            <person name="Haridas S."/>
            <person name="Albert R."/>
            <person name="Binder M."/>
            <person name="Bloem J."/>
            <person name="Labutti K."/>
            <person name="Salamov A."/>
            <person name="Andreopoulos B."/>
            <person name="Baker S."/>
            <person name="Barry K."/>
            <person name="Bills G."/>
            <person name="Bluhm B."/>
            <person name="Cannon C."/>
            <person name="Castanera R."/>
            <person name="Culley D."/>
            <person name="Daum C."/>
            <person name="Ezra D."/>
            <person name="Gonzalez J."/>
            <person name="Henrissat B."/>
            <person name="Kuo A."/>
            <person name="Liang C."/>
            <person name="Lipzen A."/>
            <person name="Lutzoni F."/>
            <person name="Magnuson J."/>
            <person name="Mondo S."/>
            <person name="Nolan M."/>
            <person name="Ohm R."/>
            <person name="Pangilinan J."/>
            <person name="Park H.-J."/>
            <person name="Ramirez L."/>
            <person name="Alfaro M."/>
            <person name="Sun H."/>
            <person name="Tritt A."/>
            <person name="Yoshinaga Y."/>
            <person name="Zwiers L.-H."/>
            <person name="Turgeon B."/>
            <person name="Goodwin S."/>
            <person name="Spatafora J."/>
            <person name="Crous P."/>
            <person name="Grigoriev I."/>
        </authorList>
    </citation>
    <scope>NUCLEOTIDE SEQUENCE</scope>
    <source>
        <strain evidence="1">CBS 130266</strain>
    </source>
</reference>
<evidence type="ECO:0008006" key="3">
    <source>
        <dbReference type="Google" id="ProtNLM"/>
    </source>
</evidence>
<keyword evidence="2" id="KW-1185">Reference proteome</keyword>
<dbReference type="PANTHER" id="PTHR36448">
    <property type="entry name" value="BLR7373 PROTEIN"/>
    <property type="match status" value="1"/>
</dbReference>
<sequence length="225" mass="24619">MSPTLTKKYYLKPTPLIPNSPYPLLHYPHYFPDSVCSPSNINTHFAKNKWEVQWIYCYGPTQPSHYHSCTHEAMVVLCGTATIRFGVADTWPNPQLPSTNCHCEDGGIEIPAQKGDVFIIPAGVSHKTFDPVPSTSTFALLSPGDGHGIPEGEEWKLEDLGVNLSGFCMMGAYPRGSEWDFKEGGGDEGGYEGVWGVEVPELDPVMGGSEEGVCGVWKRGELAKL</sequence>
<protein>
    <recommendedName>
        <fullName evidence="3">Cupin type-1 domain-containing protein</fullName>
    </recommendedName>
</protein>
<name>A0A9P4NJ10_9PEZI</name>
<dbReference type="EMBL" id="MU007082">
    <property type="protein sequence ID" value="KAF2423427.1"/>
    <property type="molecule type" value="Genomic_DNA"/>
</dbReference>
<gene>
    <name evidence="1" type="ORF">EJ08DRAFT_640206</name>
</gene>
<evidence type="ECO:0000313" key="2">
    <source>
        <dbReference type="Proteomes" id="UP000800235"/>
    </source>
</evidence>
<dbReference type="Proteomes" id="UP000800235">
    <property type="component" value="Unassembled WGS sequence"/>
</dbReference>
<dbReference type="AlphaFoldDB" id="A0A9P4NJ10"/>
<evidence type="ECO:0000313" key="1">
    <source>
        <dbReference type="EMBL" id="KAF2423427.1"/>
    </source>
</evidence>
<dbReference type="InterPro" id="IPR011051">
    <property type="entry name" value="RmlC_Cupin_sf"/>
</dbReference>
<dbReference type="SUPFAM" id="SSF51182">
    <property type="entry name" value="RmlC-like cupins"/>
    <property type="match status" value="1"/>
</dbReference>
<comment type="caution">
    <text evidence="1">The sequence shown here is derived from an EMBL/GenBank/DDBJ whole genome shotgun (WGS) entry which is preliminary data.</text>
</comment>
<dbReference type="PANTHER" id="PTHR36448:SF3">
    <property type="entry name" value="CUPIN TYPE-2 DOMAIN-CONTAINING PROTEIN"/>
    <property type="match status" value="1"/>
</dbReference>
<organism evidence="1 2">
    <name type="scientific">Tothia fuscella</name>
    <dbReference type="NCBI Taxonomy" id="1048955"/>
    <lineage>
        <taxon>Eukaryota</taxon>
        <taxon>Fungi</taxon>
        <taxon>Dikarya</taxon>
        <taxon>Ascomycota</taxon>
        <taxon>Pezizomycotina</taxon>
        <taxon>Dothideomycetes</taxon>
        <taxon>Pleosporomycetidae</taxon>
        <taxon>Venturiales</taxon>
        <taxon>Cylindrosympodiaceae</taxon>
        <taxon>Tothia</taxon>
    </lineage>
</organism>
<dbReference type="InterPro" id="IPR014710">
    <property type="entry name" value="RmlC-like_jellyroll"/>
</dbReference>
<dbReference type="InterPro" id="IPR047121">
    <property type="entry name" value="YjiB-like"/>
</dbReference>
<proteinExistence type="predicted"/>